<feature type="chain" id="PRO_5046285376" description="TonB-dependent receptor plug domain-containing protein" evidence="1">
    <location>
        <begin position="20"/>
        <end position="130"/>
    </location>
</feature>
<sequence>MRKLSMMAILALFCMTSFAQKRDFKIEDKSLLIKPTEIAAKKFTIKEVKTAYDLALNFSYLHHQSTGSKSEFLTLPIVLIDDHPVFENHLKEIKISKIALYSFKGGESASAIYGARGSYGVLTIKMKKND</sequence>
<dbReference type="EMBL" id="RZNH01000001">
    <property type="protein sequence ID" value="NOU58452.1"/>
    <property type="molecule type" value="Genomic_DNA"/>
</dbReference>
<proteinExistence type="predicted"/>
<name>A0ABX1WQU0_9BACT</name>
<evidence type="ECO:0008006" key="4">
    <source>
        <dbReference type="Google" id="ProtNLM"/>
    </source>
</evidence>
<evidence type="ECO:0000313" key="3">
    <source>
        <dbReference type="Proteomes" id="UP000732105"/>
    </source>
</evidence>
<reference evidence="2 3" key="1">
    <citation type="submission" date="2018-12" db="EMBL/GenBank/DDBJ databases">
        <title>Marinifilum JC070 sp. nov., a marine bacterium isolated from Yongle Blue Hole in the South China Sea.</title>
        <authorList>
            <person name="Fu T."/>
        </authorList>
    </citation>
    <scope>NUCLEOTIDE SEQUENCE [LARGE SCALE GENOMIC DNA]</scope>
    <source>
        <strain evidence="2 3">JC070</strain>
    </source>
</reference>
<keyword evidence="1" id="KW-0732">Signal</keyword>
<gene>
    <name evidence="2" type="ORF">ELS83_01390</name>
</gene>
<evidence type="ECO:0000256" key="1">
    <source>
        <dbReference type="SAM" id="SignalP"/>
    </source>
</evidence>
<comment type="caution">
    <text evidence="2">The sequence shown here is derived from an EMBL/GenBank/DDBJ whole genome shotgun (WGS) entry which is preliminary data.</text>
</comment>
<evidence type="ECO:0000313" key="2">
    <source>
        <dbReference type="EMBL" id="NOU58452.1"/>
    </source>
</evidence>
<keyword evidence="3" id="KW-1185">Reference proteome</keyword>
<protein>
    <recommendedName>
        <fullName evidence="4">TonB-dependent receptor plug domain-containing protein</fullName>
    </recommendedName>
</protein>
<feature type="signal peptide" evidence="1">
    <location>
        <begin position="1"/>
        <end position="19"/>
    </location>
</feature>
<dbReference type="Proteomes" id="UP000732105">
    <property type="component" value="Unassembled WGS sequence"/>
</dbReference>
<accession>A0ABX1WQU0</accession>
<organism evidence="2 3">
    <name type="scientific">Marinifilum caeruleilacunae</name>
    <dbReference type="NCBI Taxonomy" id="2499076"/>
    <lineage>
        <taxon>Bacteria</taxon>
        <taxon>Pseudomonadati</taxon>
        <taxon>Bacteroidota</taxon>
        <taxon>Bacteroidia</taxon>
        <taxon>Marinilabiliales</taxon>
        <taxon>Marinifilaceae</taxon>
    </lineage>
</organism>
<dbReference type="RefSeq" id="WP_171593706.1">
    <property type="nucleotide sequence ID" value="NZ_RZNH01000001.1"/>
</dbReference>